<dbReference type="AlphaFoldDB" id="A0AAU8DSI2"/>
<name>A0AAU8DSI2_9ACTN</name>
<organism evidence="1">
    <name type="scientific">Nakamurella sp. A5-74</name>
    <dbReference type="NCBI Taxonomy" id="3158264"/>
    <lineage>
        <taxon>Bacteria</taxon>
        <taxon>Bacillati</taxon>
        <taxon>Actinomycetota</taxon>
        <taxon>Actinomycetes</taxon>
        <taxon>Nakamurellales</taxon>
        <taxon>Nakamurellaceae</taxon>
        <taxon>Nakamurella</taxon>
    </lineage>
</organism>
<dbReference type="RefSeq" id="WP_353649752.1">
    <property type="nucleotide sequence ID" value="NZ_CP159218.1"/>
</dbReference>
<sequence>MPNHASPTSRRKGLFVLLTGIAASAILALSFSPTMSAFVASITNSTDTAASGYLTMQESNSDGSVLCNSTDSTTVSTNAATCATINKYGGSTAMFPGQTITTNITIKNTGTVNATAFTLTPGACTQANNGTVNGTAVDLCSKINIVIKSGTTTVFSGTLTSLNTGGAINLTALAGIGAVAPTIAVPFSFAVTLDSSAGNTYQGLRASQPLVWSFSA</sequence>
<reference evidence="1" key="1">
    <citation type="submission" date="2024-05" db="EMBL/GenBank/DDBJ databases">
        <authorList>
            <person name="Cai S.Y."/>
            <person name="Jin L.M."/>
            <person name="Li H.R."/>
        </authorList>
    </citation>
    <scope>NUCLEOTIDE SEQUENCE</scope>
    <source>
        <strain evidence="1">A5-74</strain>
    </source>
</reference>
<gene>
    <name evidence="1" type="ORF">ABLG96_01975</name>
</gene>
<accession>A0AAU8DSI2</accession>
<proteinExistence type="predicted"/>
<evidence type="ECO:0008006" key="2">
    <source>
        <dbReference type="Google" id="ProtNLM"/>
    </source>
</evidence>
<evidence type="ECO:0000313" key="1">
    <source>
        <dbReference type="EMBL" id="XCG64139.1"/>
    </source>
</evidence>
<dbReference type="EMBL" id="CP159218">
    <property type="protein sequence ID" value="XCG64139.1"/>
    <property type="molecule type" value="Genomic_DNA"/>
</dbReference>
<protein>
    <recommendedName>
        <fullName evidence="2">DUF11 domain-containing protein</fullName>
    </recommendedName>
</protein>